<reference evidence="7 8" key="1">
    <citation type="submission" date="2016-04" db="EMBL/GenBank/DDBJ databases">
        <title>The genome of Intoshia linei affirms orthonectids as highly simplified spiralians.</title>
        <authorList>
            <person name="Mikhailov K.V."/>
            <person name="Slusarev G.S."/>
            <person name="Nikitin M.A."/>
            <person name="Logacheva M.D."/>
            <person name="Penin A."/>
            <person name="Aleoshin V."/>
            <person name="Panchin Y.V."/>
        </authorList>
    </citation>
    <scope>NUCLEOTIDE SEQUENCE [LARGE SCALE GENOMIC DNA]</scope>
    <source>
        <strain evidence="7">Intl2013</strain>
        <tissue evidence="7">Whole animal</tissue>
    </source>
</reference>
<dbReference type="GO" id="GO:0015085">
    <property type="term" value="F:calcium ion transmembrane transporter activity"/>
    <property type="evidence" value="ECO:0007669"/>
    <property type="project" value="TreeGrafter"/>
</dbReference>
<gene>
    <name evidence="7" type="ORF">A3Q56_01438</name>
</gene>
<keyword evidence="4 6" id="KW-1133">Transmembrane helix</keyword>
<sequence length="228" mass="25405">MAVVKFPNITSAGYITETIQQKYINVNDFNVYISSFIIIFLSEIGDKTFFINAILAMKNSKIFVFIGAMFSLAFMTIIGALFGYATKIIPTIYTLVVSTVLFLIFGFRMVYEAYYMDSDESINEYTNVQHQIKKNSIKNETYSLESGSFKGTKKLMKINVFSVILQSASLTFFAEWGDRSQIATVLLAASHNVYKVIIGAICGHAISTFLAVIAGSLIAKKLSIRFGN</sequence>
<organism evidence="7 8">
    <name type="scientific">Intoshia linei</name>
    <dbReference type="NCBI Taxonomy" id="1819745"/>
    <lineage>
        <taxon>Eukaryota</taxon>
        <taxon>Metazoa</taxon>
        <taxon>Spiralia</taxon>
        <taxon>Lophotrochozoa</taxon>
        <taxon>Mesozoa</taxon>
        <taxon>Orthonectida</taxon>
        <taxon>Rhopaluridae</taxon>
        <taxon>Intoshia</taxon>
    </lineage>
</organism>
<feature type="transmembrane region" description="Helical" evidence="6">
    <location>
        <begin position="158"/>
        <end position="176"/>
    </location>
</feature>
<evidence type="ECO:0000256" key="5">
    <source>
        <dbReference type="ARBA" id="ARBA00023136"/>
    </source>
</evidence>
<dbReference type="OrthoDB" id="442680at2759"/>
<dbReference type="PANTHER" id="PTHR12608:SF1">
    <property type="entry name" value="TRANSMEMBRANE PROTEIN 165"/>
    <property type="match status" value="1"/>
</dbReference>
<dbReference type="Pfam" id="PF01169">
    <property type="entry name" value="GDT1"/>
    <property type="match status" value="2"/>
</dbReference>
<dbReference type="GO" id="GO:0005384">
    <property type="term" value="F:manganese ion transmembrane transporter activity"/>
    <property type="evidence" value="ECO:0007669"/>
    <property type="project" value="TreeGrafter"/>
</dbReference>
<evidence type="ECO:0000313" key="7">
    <source>
        <dbReference type="EMBL" id="OAF70829.1"/>
    </source>
</evidence>
<feature type="transmembrane region" description="Helical" evidence="6">
    <location>
        <begin position="91"/>
        <end position="111"/>
    </location>
</feature>
<evidence type="ECO:0000256" key="4">
    <source>
        <dbReference type="ARBA" id="ARBA00022989"/>
    </source>
</evidence>
<keyword evidence="3 6" id="KW-0812">Transmembrane</keyword>
<protein>
    <recommendedName>
        <fullName evidence="6">GDT1 family protein</fullName>
    </recommendedName>
</protein>
<keyword evidence="5 6" id="KW-0472">Membrane</keyword>
<comment type="similarity">
    <text evidence="2 6">Belongs to the GDT1 family.</text>
</comment>
<feature type="transmembrane region" description="Helical" evidence="6">
    <location>
        <begin position="196"/>
        <end position="219"/>
    </location>
</feature>
<feature type="transmembrane region" description="Helical" evidence="6">
    <location>
        <begin position="62"/>
        <end position="85"/>
    </location>
</feature>
<comment type="subcellular location">
    <subcellularLocation>
        <location evidence="1 6">Membrane</location>
        <topology evidence="1 6">Multi-pass membrane protein</topology>
    </subcellularLocation>
</comment>
<name>A0A177B953_9BILA</name>
<keyword evidence="8" id="KW-1185">Reference proteome</keyword>
<dbReference type="PANTHER" id="PTHR12608">
    <property type="entry name" value="TRANSMEMBRANE PROTEIN HTP-1 RELATED"/>
    <property type="match status" value="1"/>
</dbReference>
<evidence type="ECO:0000256" key="1">
    <source>
        <dbReference type="ARBA" id="ARBA00004141"/>
    </source>
</evidence>
<dbReference type="GO" id="GO:0016020">
    <property type="term" value="C:membrane"/>
    <property type="evidence" value="ECO:0007669"/>
    <property type="project" value="UniProtKB-SubCell"/>
</dbReference>
<dbReference type="AlphaFoldDB" id="A0A177B953"/>
<evidence type="ECO:0000256" key="2">
    <source>
        <dbReference type="ARBA" id="ARBA00009190"/>
    </source>
</evidence>
<evidence type="ECO:0000256" key="3">
    <source>
        <dbReference type="ARBA" id="ARBA00022692"/>
    </source>
</evidence>
<dbReference type="GO" id="GO:0032468">
    <property type="term" value="P:Golgi calcium ion homeostasis"/>
    <property type="evidence" value="ECO:0007669"/>
    <property type="project" value="TreeGrafter"/>
</dbReference>
<dbReference type="EMBL" id="LWCA01000107">
    <property type="protein sequence ID" value="OAF70829.1"/>
    <property type="molecule type" value="Genomic_DNA"/>
</dbReference>
<dbReference type="InterPro" id="IPR001727">
    <property type="entry name" value="GDT1-like"/>
</dbReference>
<dbReference type="GO" id="GO:0005794">
    <property type="term" value="C:Golgi apparatus"/>
    <property type="evidence" value="ECO:0007669"/>
    <property type="project" value="TreeGrafter"/>
</dbReference>
<accession>A0A177B953</accession>
<evidence type="ECO:0000256" key="6">
    <source>
        <dbReference type="RuleBase" id="RU365102"/>
    </source>
</evidence>
<comment type="caution">
    <text evidence="7">The sequence shown here is derived from an EMBL/GenBank/DDBJ whole genome shotgun (WGS) entry which is preliminary data.</text>
</comment>
<feature type="transmembrane region" description="Helical" evidence="6">
    <location>
        <begin position="31"/>
        <end position="55"/>
    </location>
</feature>
<evidence type="ECO:0000313" key="8">
    <source>
        <dbReference type="Proteomes" id="UP000078046"/>
    </source>
</evidence>
<dbReference type="GO" id="GO:0032472">
    <property type="term" value="P:Golgi calcium ion transport"/>
    <property type="evidence" value="ECO:0007669"/>
    <property type="project" value="TreeGrafter"/>
</dbReference>
<dbReference type="Proteomes" id="UP000078046">
    <property type="component" value="Unassembled WGS sequence"/>
</dbReference>
<proteinExistence type="inferred from homology"/>